<gene>
    <name evidence="1" type="ORF">Sxan_04230</name>
</gene>
<protein>
    <submittedName>
        <fullName evidence="1">Uncharacterized protein</fullName>
    </submittedName>
</protein>
<organism evidence="1 2">
    <name type="scientific">Streptomyces xanthophaeus</name>
    <dbReference type="NCBI Taxonomy" id="67385"/>
    <lineage>
        <taxon>Bacteria</taxon>
        <taxon>Bacillati</taxon>
        <taxon>Actinomycetota</taxon>
        <taxon>Actinomycetes</taxon>
        <taxon>Kitasatosporales</taxon>
        <taxon>Streptomycetaceae</taxon>
        <taxon>Streptomyces</taxon>
    </lineage>
</organism>
<dbReference type="Proteomes" id="UP000600026">
    <property type="component" value="Unassembled WGS sequence"/>
</dbReference>
<dbReference type="EMBL" id="BNEE01000003">
    <property type="protein sequence ID" value="GHI83059.1"/>
    <property type="molecule type" value="Genomic_DNA"/>
</dbReference>
<accession>A0A919LG62</accession>
<evidence type="ECO:0000313" key="1">
    <source>
        <dbReference type="EMBL" id="GHI83059.1"/>
    </source>
</evidence>
<comment type="caution">
    <text evidence="1">The sequence shown here is derived from an EMBL/GenBank/DDBJ whole genome shotgun (WGS) entry which is preliminary data.</text>
</comment>
<evidence type="ECO:0000313" key="2">
    <source>
        <dbReference type="Proteomes" id="UP000600026"/>
    </source>
</evidence>
<sequence>MAGDVQQLVSRVALLHALSDLDGYGKLEGVDLSPLGETPESMIYVEHRVYMDEFAPLTAGASNNIAE</sequence>
<keyword evidence="2" id="KW-1185">Reference proteome</keyword>
<dbReference type="AlphaFoldDB" id="A0A919LG62"/>
<reference evidence="1" key="1">
    <citation type="submission" date="2020-09" db="EMBL/GenBank/DDBJ databases">
        <title>Whole genome shotgun sequence of Streptomyces xanthophaeus NBRC 12829.</title>
        <authorList>
            <person name="Komaki H."/>
            <person name="Tamura T."/>
        </authorList>
    </citation>
    <scope>NUCLEOTIDE SEQUENCE</scope>
    <source>
        <strain evidence="1">NBRC 12829</strain>
    </source>
</reference>
<name>A0A919LG62_9ACTN</name>
<proteinExistence type="predicted"/>